<reference evidence="1" key="1">
    <citation type="submission" date="2021-02" db="EMBL/GenBank/DDBJ databases">
        <authorList>
            <consortium name="DOE Joint Genome Institute"/>
            <person name="Ahrendt S."/>
            <person name="Looney B.P."/>
            <person name="Miyauchi S."/>
            <person name="Morin E."/>
            <person name="Drula E."/>
            <person name="Courty P.E."/>
            <person name="Chicoki N."/>
            <person name="Fauchery L."/>
            <person name="Kohler A."/>
            <person name="Kuo A."/>
            <person name="Labutti K."/>
            <person name="Pangilinan J."/>
            <person name="Lipzen A."/>
            <person name="Riley R."/>
            <person name="Andreopoulos W."/>
            <person name="He G."/>
            <person name="Johnson J."/>
            <person name="Barry K.W."/>
            <person name="Grigoriev I.V."/>
            <person name="Nagy L."/>
            <person name="Hibbett D."/>
            <person name="Henrissat B."/>
            <person name="Matheny P.B."/>
            <person name="Labbe J."/>
            <person name="Martin F."/>
        </authorList>
    </citation>
    <scope>NUCLEOTIDE SEQUENCE</scope>
    <source>
        <strain evidence="1">FP105234-sp</strain>
    </source>
</reference>
<dbReference type="Proteomes" id="UP000814033">
    <property type="component" value="Unassembled WGS sequence"/>
</dbReference>
<organism evidence="1 2">
    <name type="scientific">Auriscalpium vulgare</name>
    <dbReference type="NCBI Taxonomy" id="40419"/>
    <lineage>
        <taxon>Eukaryota</taxon>
        <taxon>Fungi</taxon>
        <taxon>Dikarya</taxon>
        <taxon>Basidiomycota</taxon>
        <taxon>Agaricomycotina</taxon>
        <taxon>Agaricomycetes</taxon>
        <taxon>Russulales</taxon>
        <taxon>Auriscalpiaceae</taxon>
        <taxon>Auriscalpium</taxon>
    </lineage>
</organism>
<sequence>MSSNHPPEPSQETTSLLHRLAGPSTTKAGLAKDQTEINRIIADASKGSKFYENEKRKDKDLTQRIERILRQRDDAVKGVDLGKIEAKMDHLLSELEIERDLTQYIVHVDMDAFYANVELLDNPDLAGKAFGVGRGVLSTASYEARKYGVRSGMPEYIAKKLYPDLVIVPIHMSRYSELSKTIMIIFREYDPNMLSASVDEAYMNITQYCQDHGLDPDECVQTMRQRVVDETKLTVSAGLAANKMLAKVSSCCNKPNGQYHLPHDRDAIVDFMRELSIRKIPGVGRVNERLLESIGIKTCGDIYTHRAVLCLMDKQFGLHFMLRTHLGIASNVVQPWLREERKSIGAETTFHAISEKTKILEKLEGVAEELAADMESSGWVGKTITLKFKLDTYQVFTRAKSFDRWITTKEELFATGKDLLQPEWPLRLRLIGLRLTKLKDMRKKDDGQGIKRFFESVGGSPSKRHKKEHHREEDADYDDVMPGYHEHQYDAEHPDDEPDIWEVDPEYTEYVASTSKAPLSTGPRPSSSARPSSSSKPISAPARVTVGDWQDQISSASSRPPASVTSSTTAPAGFPCPLCTRPFADNDELNAHVDWCLSREAIRAAQAGASDDTASNRGKGKEGTKGTPGGDVRAKEASNDGRKEWWKAGGGDRKCQEKGKNRRKR</sequence>
<protein>
    <submittedName>
        <fullName evidence="1">DNA/RNA polymerase</fullName>
    </submittedName>
</protein>
<comment type="caution">
    <text evidence="1">The sequence shown here is derived from an EMBL/GenBank/DDBJ whole genome shotgun (WGS) entry which is preliminary data.</text>
</comment>
<dbReference type="EMBL" id="MU275867">
    <property type="protein sequence ID" value="KAI0049981.1"/>
    <property type="molecule type" value="Genomic_DNA"/>
</dbReference>
<accession>A0ACB8S282</accession>
<reference evidence="1" key="2">
    <citation type="journal article" date="2022" name="New Phytol.">
        <title>Evolutionary transition to the ectomycorrhizal habit in the genomes of a hyperdiverse lineage of mushroom-forming fungi.</title>
        <authorList>
            <person name="Looney B."/>
            <person name="Miyauchi S."/>
            <person name="Morin E."/>
            <person name="Drula E."/>
            <person name="Courty P.E."/>
            <person name="Kohler A."/>
            <person name="Kuo A."/>
            <person name="LaButti K."/>
            <person name="Pangilinan J."/>
            <person name="Lipzen A."/>
            <person name="Riley R."/>
            <person name="Andreopoulos W."/>
            <person name="He G."/>
            <person name="Johnson J."/>
            <person name="Nolan M."/>
            <person name="Tritt A."/>
            <person name="Barry K.W."/>
            <person name="Grigoriev I.V."/>
            <person name="Nagy L.G."/>
            <person name="Hibbett D."/>
            <person name="Henrissat B."/>
            <person name="Matheny P.B."/>
            <person name="Labbe J."/>
            <person name="Martin F.M."/>
        </authorList>
    </citation>
    <scope>NUCLEOTIDE SEQUENCE</scope>
    <source>
        <strain evidence="1">FP105234-sp</strain>
    </source>
</reference>
<evidence type="ECO:0000313" key="1">
    <source>
        <dbReference type="EMBL" id="KAI0049981.1"/>
    </source>
</evidence>
<gene>
    <name evidence="1" type="ORF">FA95DRAFT_1488137</name>
</gene>
<proteinExistence type="predicted"/>
<keyword evidence="2" id="KW-1185">Reference proteome</keyword>
<evidence type="ECO:0000313" key="2">
    <source>
        <dbReference type="Proteomes" id="UP000814033"/>
    </source>
</evidence>
<name>A0ACB8S282_9AGAM</name>